<dbReference type="GO" id="GO:0043005">
    <property type="term" value="C:neuron projection"/>
    <property type="evidence" value="ECO:0007669"/>
    <property type="project" value="TreeGrafter"/>
</dbReference>
<dbReference type="Gene3D" id="3.30.559.10">
    <property type="entry name" value="Chloramphenicol acetyltransferase-like domain"/>
    <property type="match status" value="1"/>
</dbReference>
<keyword evidence="10" id="KW-1185">Reference proteome</keyword>
<name>A0AAJ7PAN2_9ACAR</name>
<evidence type="ECO:0000256" key="6">
    <source>
        <dbReference type="ARBA" id="ARBA00040495"/>
    </source>
</evidence>
<dbReference type="RefSeq" id="XP_018495801.1">
    <property type="nucleotide sequence ID" value="XM_018640285.1"/>
</dbReference>
<dbReference type="GeneID" id="100901842"/>
<evidence type="ECO:0000256" key="8">
    <source>
        <dbReference type="RuleBase" id="RU003801"/>
    </source>
</evidence>
<protein>
    <recommendedName>
        <fullName evidence="6">Choline O-acetyltransferase</fullName>
        <ecNumber evidence="5">2.3.1.6</ecNumber>
    </recommendedName>
</protein>
<dbReference type="Gene3D" id="3.30.559.70">
    <property type="entry name" value="Choline/Carnitine o-acyltransferase, domain 2"/>
    <property type="match status" value="1"/>
</dbReference>
<dbReference type="PANTHER" id="PTHR22589:SF14">
    <property type="entry name" value="CHOLINE O-ACETYLTRANSFERASE"/>
    <property type="match status" value="1"/>
</dbReference>
<organism evidence="10 11">
    <name type="scientific">Galendromus occidentalis</name>
    <name type="common">western predatory mite</name>
    <dbReference type="NCBI Taxonomy" id="34638"/>
    <lineage>
        <taxon>Eukaryota</taxon>
        <taxon>Metazoa</taxon>
        <taxon>Ecdysozoa</taxon>
        <taxon>Arthropoda</taxon>
        <taxon>Chelicerata</taxon>
        <taxon>Arachnida</taxon>
        <taxon>Acari</taxon>
        <taxon>Parasitiformes</taxon>
        <taxon>Mesostigmata</taxon>
        <taxon>Gamasina</taxon>
        <taxon>Phytoseioidea</taxon>
        <taxon>Phytoseiidae</taxon>
        <taxon>Typhlodrominae</taxon>
        <taxon>Galendromus</taxon>
    </lineage>
</organism>
<evidence type="ECO:0000256" key="5">
    <source>
        <dbReference type="ARBA" id="ARBA00039091"/>
    </source>
</evidence>
<evidence type="ECO:0000256" key="3">
    <source>
        <dbReference type="ARBA" id="ARBA00022979"/>
    </source>
</evidence>
<dbReference type="PROSITE" id="PS00440">
    <property type="entry name" value="ACYLTRANSF_C_2"/>
    <property type="match status" value="1"/>
</dbReference>
<evidence type="ECO:0000256" key="4">
    <source>
        <dbReference type="ARBA" id="ARBA00023315"/>
    </source>
</evidence>
<evidence type="ECO:0000256" key="1">
    <source>
        <dbReference type="ARBA" id="ARBA00005232"/>
    </source>
</evidence>
<dbReference type="Proteomes" id="UP000694867">
    <property type="component" value="Unplaced"/>
</dbReference>
<dbReference type="CTD" id="1103"/>
<dbReference type="GO" id="GO:0007274">
    <property type="term" value="P:neuromuscular synaptic transmission"/>
    <property type="evidence" value="ECO:0007669"/>
    <property type="project" value="TreeGrafter"/>
</dbReference>
<keyword evidence="4 8" id="KW-0012">Acyltransferase</keyword>
<dbReference type="GO" id="GO:0008292">
    <property type="term" value="P:acetylcholine biosynthetic process"/>
    <property type="evidence" value="ECO:0007669"/>
    <property type="project" value="TreeGrafter"/>
</dbReference>
<keyword evidence="3" id="KW-0530">Neurotransmitter biosynthesis</keyword>
<keyword evidence="2 8" id="KW-0808">Transferase</keyword>
<reference evidence="11" key="1">
    <citation type="submission" date="2025-08" db="UniProtKB">
        <authorList>
            <consortium name="RefSeq"/>
        </authorList>
    </citation>
    <scope>IDENTIFICATION</scope>
</reference>
<evidence type="ECO:0000313" key="10">
    <source>
        <dbReference type="Proteomes" id="UP000694867"/>
    </source>
</evidence>
<dbReference type="InterPro" id="IPR000542">
    <property type="entry name" value="Carn_acyl_trans"/>
</dbReference>
<sequence length="622" mass="71169">MCSVEVSGRICCVNLPLSVYTVLKDLRLLRCWIRELPKPPLPPLEVTLERYLSCLEAVVSKNQFDETKKIVNDFAKGDGIALHRLVEKLAQEKENWATSVWLPEMYLLNRLPLPVNQSAFFLFPRQNFKTFRDQILFSAQLLHFALEFQRLIETETLDQDFSRAVHVKRSPLCMDTYSNFFNSYRRPGVEIDYQLNNKRDPKYHKSVVVIHRKQFYFLDLSSDPSIDSIATALNKIRTSSTTDENTPVGALTTQPRDKWAHHYELLRKDNTAHMEALERCLLVLCLNESTPPSKQGLSRTDQCEDLLHGKGVNSCNRWYDKTLQVMVGVDGVTGVVMEHSQSEGITLLRFMEDFLARQAKNGVHNVDWSAAPCPFERMQWKLSPTLTQAIVLAREDVQKLVDDVDLYVLHFKDFGKALPKSKKISPDVFVQLALQLTYYKVHRKLVTTYESASLRRFRLGRADNIRAATKQALQWVEAMCDEHQETQEQKHELFREAVEAQTAILKYTITGNGPDNHMLAMREIAKKIQLKTRLFNDKSHQTFWNFQLSTSQLPNDSNIIVGYGAVVPDGYGCAYTINENDIVFSVASFDSSSATSSDFFALSLECSLNQMRELCNLGAKAQ</sequence>
<gene>
    <name evidence="11" type="primary">LOC100901842</name>
</gene>
<feature type="active site" description="Proton acceptor" evidence="7">
    <location>
        <position position="339"/>
    </location>
</feature>
<accession>A0AAJ7PAN2</accession>
<proteinExistence type="inferred from homology"/>
<dbReference type="GO" id="GO:0045202">
    <property type="term" value="C:synapse"/>
    <property type="evidence" value="ECO:0007669"/>
    <property type="project" value="GOC"/>
</dbReference>
<dbReference type="InterPro" id="IPR042231">
    <property type="entry name" value="Cho/carn_acyl_trans_2"/>
</dbReference>
<dbReference type="PANTHER" id="PTHR22589">
    <property type="entry name" value="CARNITINE O-ACYLTRANSFERASE"/>
    <property type="match status" value="1"/>
</dbReference>
<dbReference type="SUPFAM" id="SSF52777">
    <property type="entry name" value="CoA-dependent acyltransferases"/>
    <property type="match status" value="2"/>
</dbReference>
<dbReference type="InterPro" id="IPR023213">
    <property type="entry name" value="CAT-like_dom_sf"/>
</dbReference>
<evidence type="ECO:0000256" key="7">
    <source>
        <dbReference type="PIRSR" id="PIRSR600542-1"/>
    </source>
</evidence>
<dbReference type="GO" id="GO:0005737">
    <property type="term" value="C:cytoplasm"/>
    <property type="evidence" value="ECO:0007669"/>
    <property type="project" value="TreeGrafter"/>
</dbReference>
<dbReference type="AlphaFoldDB" id="A0AAJ7PAN2"/>
<dbReference type="GO" id="GO:0004102">
    <property type="term" value="F:choline O-acetyltransferase activity"/>
    <property type="evidence" value="ECO:0007669"/>
    <property type="project" value="UniProtKB-EC"/>
</dbReference>
<evidence type="ECO:0000313" key="11">
    <source>
        <dbReference type="RefSeq" id="XP_018495801.1"/>
    </source>
</evidence>
<feature type="domain" description="Choline/carnitine acyltransferase" evidence="9">
    <location>
        <begin position="40"/>
        <end position="605"/>
    </location>
</feature>
<evidence type="ECO:0000259" key="9">
    <source>
        <dbReference type="Pfam" id="PF00755"/>
    </source>
</evidence>
<dbReference type="EC" id="2.3.1.6" evidence="5"/>
<evidence type="ECO:0000256" key="2">
    <source>
        <dbReference type="ARBA" id="ARBA00022679"/>
    </source>
</evidence>
<dbReference type="InterPro" id="IPR039551">
    <property type="entry name" value="Cho/carn_acyl_trans"/>
</dbReference>
<dbReference type="KEGG" id="goe:100901842"/>
<comment type="similarity">
    <text evidence="1 8">Belongs to the carnitine/choline acetyltransferase family.</text>
</comment>
<dbReference type="Pfam" id="PF00755">
    <property type="entry name" value="Carn_acyltransf"/>
    <property type="match status" value="1"/>
</dbReference>